<reference evidence="2" key="2">
    <citation type="submission" date="2020-09" db="EMBL/GenBank/DDBJ databases">
        <authorList>
            <person name="Sun Q."/>
            <person name="Zhou Y."/>
        </authorList>
    </citation>
    <scope>NUCLEOTIDE SEQUENCE</scope>
    <source>
        <strain evidence="2">CGMCC 1.15360</strain>
    </source>
</reference>
<reference evidence="2" key="1">
    <citation type="journal article" date="2014" name="Int. J. Syst. Evol. Microbiol.">
        <title>Complete genome sequence of Corynebacterium casei LMG S-19264T (=DSM 44701T), isolated from a smear-ripened cheese.</title>
        <authorList>
            <consortium name="US DOE Joint Genome Institute (JGI-PGF)"/>
            <person name="Walter F."/>
            <person name="Albersmeier A."/>
            <person name="Kalinowski J."/>
            <person name="Ruckert C."/>
        </authorList>
    </citation>
    <scope>NUCLEOTIDE SEQUENCE</scope>
    <source>
        <strain evidence="2">CGMCC 1.15360</strain>
    </source>
</reference>
<accession>A0A917DWD0</accession>
<dbReference type="Gene3D" id="1.10.490.160">
    <property type="match status" value="1"/>
</dbReference>
<gene>
    <name evidence="2" type="ORF">GCM10010990_24480</name>
</gene>
<feature type="domain" description="Ryanodine receptor Ryr" evidence="1">
    <location>
        <begin position="66"/>
        <end position="107"/>
    </location>
</feature>
<organism evidence="2 3">
    <name type="scientific">Croceicoccus mobilis</name>
    <dbReference type="NCBI Taxonomy" id="1703339"/>
    <lineage>
        <taxon>Bacteria</taxon>
        <taxon>Pseudomonadati</taxon>
        <taxon>Pseudomonadota</taxon>
        <taxon>Alphaproteobacteria</taxon>
        <taxon>Sphingomonadales</taxon>
        <taxon>Erythrobacteraceae</taxon>
        <taxon>Croceicoccus</taxon>
    </lineage>
</organism>
<protein>
    <recommendedName>
        <fullName evidence="1">Ryanodine receptor Ryr domain-containing protein</fullName>
    </recommendedName>
</protein>
<keyword evidence="3" id="KW-1185">Reference proteome</keyword>
<dbReference type="RefSeq" id="WP_066777086.1">
    <property type="nucleotide sequence ID" value="NZ_BMIP01000005.1"/>
</dbReference>
<evidence type="ECO:0000259" key="1">
    <source>
        <dbReference type="Pfam" id="PF02026"/>
    </source>
</evidence>
<dbReference type="Proteomes" id="UP000612349">
    <property type="component" value="Unassembled WGS sequence"/>
</dbReference>
<dbReference type="OrthoDB" id="4228364at2"/>
<dbReference type="AlphaFoldDB" id="A0A917DWD0"/>
<evidence type="ECO:0000313" key="3">
    <source>
        <dbReference type="Proteomes" id="UP000612349"/>
    </source>
</evidence>
<dbReference type="Pfam" id="PF02026">
    <property type="entry name" value="RyR"/>
    <property type="match status" value="1"/>
</dbReference>
<proteinExistence type="predicted"/>
<sequence>MANTVIASASIETIAAMAHAANAAYCKSLGDDSQMPWVDAPEWQRESAINGVEFHIANPEAGDAASHENWMKEKLEAGWKYGKVKDVEKKTHPCLVEFDKLPPEQQFKDALFRQIVHGSVHLLLPVEAELAATKRQLTAQKGVATRAKNEAAAIRAELPPTPRSVGPVDKPLKAEELLALIEDADSVMVVLSDGKREIAGVAPFTVEGNAWRRSGERLLLDVPSLQVEGPAAGKGGIARLAGYGLVIDGDLVAYANRPDALPLPPGSRTELKHDVVF</sequence>
<name>A0A917DWD0_9SPHN</name>
<evidence type="ECO:0000313" key="2">
    <source>
        <dbReference type="EMBL" id="GGD73971.1"/>
    </source>
</evidence>
<dbReference type="EMBL" id="BMIP01000005">
    <property type="protein sequence ID" value="GGD73971.1"/>
    <property type="molecule type" value="Genomic_DNA"/>
</dbReference>
<comment type="caution">
    <text evidence="2">The sequence shown here is derived from an EMBL/GenBank/DDBJ whole genome shotgun (WGS) entry which is preliminary data.</text>
</comment>
<dbReference type="InterPro" id="IPR003032">
    <property type="entry name" value="Ryanodine_rcpt"/>
</dbReference>